<evidence type="ECO:0000313" key="3">
    <source>
        <dbReference type="Proteomes" id="UP000575898"/>
    </source>
</evidence>
<name>A0A840MQJ8_9PROT</name>
<comment type="caution">
    <text evidence="2">The sequence shown here is derived from an EMBL/GenBank/DDBJ whole genome shotgun (WGS) entry which is preliminary data.</text>
</comment>
<accession>A0A840MQJ8</accession>
<sequence length="251" mass="27890">MPHSAQILQQLNLLSTTQQCDTSLDDQLNALAEQAARMLAADYCSLMLLSHADIGDVQLKLVGNYGPLHPEAVETAIRKGDGITGHVLETGQSLLIQDIEDSPFAKYARRPDDPRKSMIASPIMLNGEIIGVINVSGNRHQRPFNIDDQNLLDIAALFIGKSIQVIQLQNTLNSRFAQLALLQQQRTEGMSPFAFNTSQNPDQLARILAKTFYRELTRTGFNPNQIIGTASEIIHQLNDNLAKHKKRLDRN</sequence>
<dbReference type="Pfam" id="PF13185">
    <property type="entry name" value="GAF_2"/>
    <property type="match status" value="1"/>
</dbReference>
<reference evidence="2 3" key="1">
    <citation type="submission" date="2020-08" db="EMBL/GenBank/DDBJ databases">
        <title>Genomic Encyclopedia of Type Strains, Phase IV (KMG-IV): sequencing the most valuable type-strain genomes for metagenomic binning, comparative biology and taxonomic classification.</title>
        <authorList>
            <person name="Goeker M."/>
        </authorList>
    </citation>
    <scope>NUCLEOTIDE SEQUENCE [LARGE SCALE GENOMIC DNA]</scope>
    <source>
        <strain evidence="2 3">DSM 27165</strain>
    </source>
</reference>
<dbReference type="InterPro" id="IPR029016">
    <property type="entry name" value="GAF-like_dom_sf"/>
</dbReference>
<dbReference type="SUPFAM" id="SSF55781">
    <property type="entry name" value="GAF domain-like"/>
    <property type="match status" value="1"/>
</dbReference>
<evidence type="ECO:0000313" key="2">
    <source>
        <dbReference type="EMBL" id="MBB5017521.1"/>
    </source>
</evidence>
<dbReference type="AlphaFoldDB" id="A0A840MQJ8"/>
<protein>
    <submittedName>
        <fullName evidence="2">Signal transduction protein with GAF and PtsI domain</fullName>
    </submittedName>
</protein>
<feature type="domain" description="GAF" evidence="1">
    <location>
        <begin position="23"/>
        <end position="173"/>
    </location>
</feature>
<dbReference type="Proteomes" id="UP000575898">
    <property type="component" value="Unassembled WGS sequence"/>
</dbReference>
<dbReference type="Gene3D" id="3.30.450.40">
    <property type="match status" value="1"/>
</dbReference>
<keyword evidence="3" id="KW-1185">Reference proteome</keyword>
<dbReference type="EMBL" id="JACHHY010000004">
    <property type="protein sequence ID" value="MBB5017521.1"/>
    <property type="molecule type" value="Genomic_DNA"/>
</dbReference>
<dbReference type="SMART" id="SM00065">
    <property type="entry name" value="GAF"/>
    <property type="match status" value="1"/>
</dbReference>
<evidence type="ECO:0000259" key="1">
    <source>
        <dbReference type="SMART" id="SM00065"/>
    </source>
</evidence>
<proteinExistence type="predicted"/>
<dbReference type="RefSeq" id="WP_184035479.1">
    <property type="nucleotide sequence ID" value="NZ_JACHHY010000004.1"/>
</dbReference>
<dbReference type="InterPro" id="IPR003018">
    <property type="entry name" value="GAF"/>
</dbReference>
<gene>
    <name evidence="2" type="ORF">HNQ59_000790</name>
</gene>
<organism evidence="2 3">
    <name type="scientific">Chitinivorax tropicus</name>
    <dbReference type="NCBI Taxonomy" id="714531"/>
    <lineage>
        <taxon>Bacteria</taxon>
        <taxon>Pseudomonadati</taxon>
        <taxon>Pseudomonadota</taxon>
        <taxon>Betaproteobacteria</taxon>
        <taxon>Chitinivorax</taxon>
    </lineage>
</organism>